<evidence type="ECO:0000256" key="2">
    <source>
        <dbReference type="ARBA" id="ARBA00009773"/>
    </source>
</evidence>
<reference evidence="7 8" key="1">
    <citation type="journal article" date="2015" name="Nature">
        <title>rRNA introns, odd ribosomes, and small enigmatic genomes across a large radiation of phyla.</title>
        <authorList>
            <person name="Brown C.T."/>
            <person name="Hug L.A."/>
            <person name="Thomas B.C."/>
            <person name="Sharon I."/>
            <person name="Castelle C.J."/>
            <person name="Singh A."/>
            <person name="Wilkins M.J."/>
            <person name="Williams K.H."/>
            <person name="Banfield J.F."/>
        </authorList>
    </citation>
    <scope>NUCLEOTIDE SEQUENCE [LARGE SCALE GENOMIC DNA]</scope>
</reference>
<keyword evidence="5 6" id="KW-0472">Membrane</keyword>
<dbReference type="AlphaFoldDB" id="A0A0G1QLN0"/>
<comment type="caution">
    <text evidence="7">The sequence shown here is derived from an EMBL/GenBank/DDBJ whole genome shotgun (WGS) entry which is preliminary data.</text>
</comment>
<keyword evidence="3 6" id="KW-0812">Transmembrane</keyword>
<evidence type="ECO:0000313" key="7">
    <source>
        <dbReference type="EMBL" id="KKU09565.1"/>
    </source>
</evidence>
<dbReference type="EMBL" id="LCLA01000037">
    <property type="protein sequence ID" value="KKU09565.1"/>
    <property type="molecule type" value="Genomic_DNA"/>
</dbReference>
<protein>
    <recommendedName>
        <fullName evidence="9">Permease</fullName>
    </recommendedName>
</protein>
<evidence type="ECO:0000256" key="1">
    <source>
        <dbReference type="ARBA" id="ARBA00004141"/>
    </source>
</evidence>
<organism evidence="7 8">
    <name type="scientific">Candidatus Woesebacteria bacterium GW2011_GWB1_45_5</name>
    <dbReference type="NCBI Taxonomy" id="1618581"/>
    <lineage>
        <taxon>Bacteria</taxon>
        <taxon>Candidatus Woeseibacteriota</taxon>
    </lineage>
</organism>
<dbReference type="PANTHER" id="PTHR21716:SF62">
    <property type="entry name" value="TRANSPORT PROTEIN YDBI-RELATED"/>
    <property type="match status" value="1"/>
</dbReference>
<comment type="similarity">
    <text evidence="2">Belongs to the autoinducer-2 exporter (AI-2E) (TC 2.A.86) family.</text>
</comment>
<feature type="transmembrane region" description="Helical" evidence="6">
    <location>
        <begin position="35"/>
        <end position="52"/>
    </location>
</feature>
<dbReference type="GO" id="GO:0005886">
    <property type="term" value="C:plasma membrane"/>
    <property type="evidence" value="ECO:0007669"/>
    <property type="project" value="UniProtKB-SubCell"/>
</dbReference>
<feature type="transmembrane region" description="Helical" evidence="6">
    <location>
        <begin position="235"/>
        <end position="263"/>
    </location>
</feature>
<name>A0A0G1QLN0_9BACT</name>
<dbReference type="PANTHER" id="PTHR21716">
    <property type="entry name" value="TRANSMEMBRANE PROTEIN"/>
    <property type="match status" value="1"/>
</dbReference>
<feature type="transmembrane region" description="Helical" evidence="6">
    <location>
        <begin position="131"/>
        <end position="154"/>
    </location>
</feature>
<dbReference type="Pfam" id="PF01594">
    <property type="entry name" value="AI-2E_transport"/>
    <property type="match status" value="1"/>
</dbReference>
<feature type="transmembrane region" description="Helical" evidence="6">
    <location>
        <begin position="12"/>
        <end position="29"/>
    </location>
</feature>
<sequence length="324" mass="35759">MFKKVEISHKTIIFTVFFLLFLWFLYYIRDILLELFVALLLMTILDPFVSRLSKLRIPRGVSVLISYILVFGVVGVAIALIIPPLVDQTKSFVSLLPSYLSNIGVTKEISSSFAGELLVQLGNIPGELVKFTFSVFSNVISVLTVLVFAFYMLLTRDKLDDQLGFFFGEERRKDIARIIDRFEEKLGGWARGELALMFLVGVSTFIGLSLMRIPFALPLSILAGLLEIVPYLGPIIAAVPSVLIGFGISPLAGFGVAALAFLIQQLENYIFVPKVMEKSVGVSPVITLLALAIGARMAGVVGMIISVPSVITLQVLIREYFLKE</sequence>
<evidence type="ECO:0000256" key="6">
    <source>
        <dbReference type="SAM" id="Phobius"/>
    </source>
</evidence>
<feature type="transmembrane region" description="Helical" evidence="6">
    <location>
        <begin position="194"/>
        <end position="215"/>
    </location>
</feature>
<feature type="transmembrane region" description="Helical" evidence="6">
    <location>
        <begin position="64"/>
        <end position="86"/>
    </location>
</feature>
<dbReference type="GO" id="GO:0055085">
    <property type="term" value="P:transmembrane transport"/>
    <property type="evidence" value="ECO:0007669"/>
    <property type="project" value="TreeGrafter"/>
</dbReference>
<evidence type="ECO:0000256" key="3">
    <source>
        <dbReference type="ARBA" id="ARBA00022692"/>
    </source>
</evidence>
<proteinExistence type="inferred from homology"/>
<keyword evidence="4 6" id="KW-1133">Transmembrane helix</keyword>
<evidence type="ECO:0000256" key="5">
    <source>
        <dbReference type="ARBA" id="ARBA00023136"/>
    </source>
</evidence>
<dbReference type="Proteomes" id="UP000034329">
    <property type="component" value="Unassembled WGS sequence"/>
</dbReference>
<evidence type="ECO:0000256" key="4">
    <source>
        <dbReference type="ARBA" id="ARBA00022989"/>
    </source>
</evidence>
<evidence type="ECO:0000313" key="8">
    <source>
        <dbReference type="Proteomes" id="UP000034329"/>
    </source>
</evidence>
<comment type="subcellular location">
    <subcellularLocation>
        <location evidence="1">Membrane</location>
        <topology evidence="1">Multi-pass membrane protein</topology>
    </subcellularLocation>
</comment>
<accession>A0A0G1QLN0</accession>
<evidence type="ECO:0008006" key="9">
    <source>
        <dbReference type="Google" id="ProtNLM"/>
    </source>
</evidence>
<dbReference type="InterPro" id="IPR002549">
    <property type="entry name" value="AI-2E-like"/>
</dbReference>
<gene>
    <name evidence="7" type="ORF">UX13_C0037G0014</name>
</gene>